<evidence type="ECO:0000256" key="3">
    <source>
        <dbReference type="ARBA" id="ARBA00022475"/>
    </source>
</evidence>
<feature type="transmembrane region" description="Helical" evidence="9">
    <location>
        <begin position="313"/>
        <end position="338"/>
    </location>
</feature>
<feature type="transmembrane region" description="Helical" evidence="9">
    <location>
        <begin position="281"/>
        <end position="301"/>
    </location>
</feature>
<feature type="transmembrane region" description="Helical" evidence="9">
    <location>
        <begin position="23"/>
        <end position="44"/>
    </location>
</feature>
<keyword evidence="2" id="KW-0813">Transport</keyword>
<feature type="transmembrane region" description="Helical" evidence="9">
    <location>
        <begin position="93"/>
        <end position="116"/>
    </location>
</feature>
<dbReference type="PANTHER" id="PTHR30574">
    <property type="entry name" value="INNER MEMBRANE PROTEIN YEDE"/>
    <property type="match status" value="1"/>
</dbReference>
<evidence type="ECO:0000313" key="10">
    <source>
        <dbReference type="EMBL" id="MBD1399452.1"/>
    </source>
</evidence>
<evidence type="ECO:0000256" key="8">
    <source>
        <dbReference type="ARBA" id="ARBA00035655"/>
    </source>
</evidence>
<comment type="subcellular location">
    <subcellularLocation>
        <location evidence="1">Cell inner membrane</location>
        <topology evidence="1">Multi-pass membrane protein</topology>
    </subcellularLocation>
</comment>
<evidence type="ECO:0000256" key="5">
    <source>
        <dbReference type="ARBA" id="ARBA00022692"/>
    </source>
</evidence>
<dbReference type="EMBL" id="JACWUN010000002">
    <property type="protein sequence ID" value="MBD1399452.1"/>
    <property type="molecule type" value="Genomic_DNA"/>
</dbReference>
<evidence type="ECO:0000256" key="6">
    <source>
        <dbReference type="ARBA" id="ARBA00022989"/>
    </source>
</evidence>
<dbReference type="AlphaFoldDB" id="A0A8J6UKI1"/>
<organism evidence="10 11">
    <name type="scientific">Pelovirga terrestris</name>
    <dbReference type="NCBI Taxonomy" id="2771352"/>
    <lineage>
        <taxon>Bacteria</taxon>
        <taxon>Pseudomonadati</taxon>
        <taxon>Thermodesulfobacteriota</taxon>
        <taxon>Desulfuromonadia</taxon>
        <taxon>Geobacterales</taxon>
        <taxon>Geobacteraceae</taxon>
        <taxon>Pelovirga</taxon>
    </lineage>
</organism>
<comment type="similarity">
    <text evidence="8">Belongs to the TsuA/YedE (TC 9.B.102) family.</text>
</comment>
<keyword evidence="4" id="KW-0997">Cell inner membrane</keyword>
<dbReference type="GO" id="GO:0005886">
    <property type="term" value="C:plasma membrane"/>
    <property type="evidence" value="ECO:0007669"/>
    <property type="project" value="UniProtKB-SubCell"/>
</dbReference>
<keyword evidence="3" id="KW-1003">Cell membrane</keyword>
<dbReference type="PANTHER" id="PTHR30574:SF1">
    <property type="entry name" value="SULPHUR TRANSPORT DOMAIN-CONTAINING PROTEIN"/>
    <property type="match status" value="1"/>
</dbReference>
<evidence type="ECO:0000256" key="2">
    <source>
        <dbReference type="ARBA" id="ARBA00022448"/>
    </source>
</evidence>
<evidence type="ECO:0000256" key="4">
    <source>
        <dbReference type="ARBA" id="ARBA00022519"/>
    </source>
</evidence>
<keyword evidence="7 9" id="KW-0472">Membrane</keyword>
<comment type="caution">
    <text evidence="10">The sequence shown here is derived from an EMBL/GenBank/DDBJ whole genome shotgun (WGS) entry which is preliminary data.</text>
</comment>
<protein>
    <submittedName>
        <fullName evidence="10">YeeE/YedE family protein</fullName>
    </submittedName>
</protein>
<reference evidence="10" key="1">
    <citation type="submission" date="2020-09" db="EMBL/GenBank/DDBJ databases">
        <title>Pelobacter alkaliphilus sp. nov., a novel anaerobic arsenate-reducing bacterium from terrestrial mud volcano.</title>
        <authorList>
            <person name="Khomyakova M.A."/>
            <person name="Merkel A.Y."/>
            <person name="Slobodkin A.I."/>
        </authorList>
    </citation>
    <scope>NUCLEOTIDE SEQUENCE</scope>
    <source>
        <strain evidence="10">M08fum</strain>
    </source>
</reference>
<gene>
    <name evidence="10" type="ORF">ICT70_02075</name>
</gene>
<evidence type="ECO:0000313" key="11">
    <source>
        <dbReference type="Proteomes" id="UP000632828"/>
    </source>
</evidence>
<keyword evidence="5 9" id="KW-0812">Transmembrane</keyword>
<feature type="transmembrane region" description="Helical" evidence="9">
    <location>
        <begin position="248"/>
        <end position="269"/>
    </location>
</feature>
<evidence type="ECO:0000256" key="7">
    <source>
        <dbReference type="ARBA" id="ARBA00023136"/>
    </source>
</evidence>
<keyword evidence="6 9" id="KW-1133">Transmembrane helix</keyword>
<accession>A0A8J6UKI1</accession>
<evidence type="ECO:0000256" key="9">
    <source>
        <dbReference type="SAM" id="Phobius"/>
    </source>
</evidence>
<name>A0A8J6UKI1_9BACT</name>
<sequence>MHRSDFCLAGAIRDIFLFRQSPLFPSLVLLITLNMVFIEIARLSGFLDYQLPSSLYGLPALTTLLGGILFGVGMVLAGGCVVGVLYKFGAGSVSALVTILGMMLGSIVYVGFHPYWKYLSDKTRLSEAATLPQLLVVNQTLVLLITVFVLSLVILRWYRQGVLVRPSFVRGYLQPWIAGVLLAMITLVSFAVVGMPLGITTSYSKAGAFIAQFFAPVWVASQDFLQARGFNYYSPLADSMLRAGPGPYFDGLALVQFPLIGGIILGAFISSVQLKKFSVHWRVPVIQLFSALIGGILLGMASRMSPACNVWHLLGGIPLLSLQSLLFFGGLFPGAWIGTRLLTRFVVRA</sequence>
<feature type="transmembrane region" description="Helical" evidence="9">
    <location>
        <begin position="176"/>
        <end position="199"/>
    </location>
</feature>
<dbReference type="InterPro" id="IPR007272">
    <property type="entry name" value="Sulf_transp_TsuA/YedE"/>
</dbReference>
<evidence type="ECO:0000256" key="1">
    <source>
        <dbReference type="ARBA" id="ARBA00004429"/>
    </source>
</evidence>
<dbReference type="Pfam" id="PF04143">
    <property type="entry name" value="Sulf_transp"/>
    <property type="match status" value="1"/>
</dbReference>
<dbReference type="Proteomes" id="UP000632828">
    <property type="component" value="Unassembled WGS sequence"/>
</dbReference>
<proteinExistence type="inferred from homology"/>
<keyword evidence="11" id="KW-1185">Reference proteome</keyword>
<feature type="transmembrane region" description="Helical" evidence="9">
    <location>
        <begin position="136"/>
        <end position="155"/>
    </location>
</feature>
<feature type="transmembrane region" description="Helical" evidence="9">
    <location>
        <begin position="64"/>
        <end position="86"/>
    </location>
</feature>